<dbReference type="InterPro" id="IPR036412">
    <property type="entry name" value="HAD-like_sf"/>
</dbReference>
<evidence type="ECO:0000256" key="1">
    <source>
        <dbReference type="ARBA" id="ARBA00022801"/>
    </source>
</evidence>
<protein>
    <recommendedName>
        <fullName evidence="4">Haloacid dehalogenase</fullName>
    </recommendedName>
</protein>
<dbReference type="Pfam" id="PF00702">
    <property type="entry name" value="Hydrolase"/>
    <property type="match status" value="1"/>
</dbReference>
<name>A0A5E6S9W4_PSEFL</name>
<dbReference type="AlphaFoldDB" id="A0A5E6S9W4"/>
<dbReference type="GO" id="GO:0016787">
    <property type="term" value="F:hydrolase activity"/>
    <property type="evidence" value="ECO:0007669"/>
    <property type="project" value="UniProtKB-KW"/>
</dbReference>
<reference evidence="2 3" key="1">
    <citation type="submission" date="2019-09" db="EMBL/GenBank/DDBJ databases">
        <authorList>
            <person name="Chandra G."/>
            <person name="Truman W A."/>
        </authorList>
    </citation>
    <scope>NUCLEOTIDE SEQUENCE [LARGE SCALE GENOMIC DNA]</scope>
    <source>
        <strain evidence="2">PS631</strain>
    </source>
</reference>
<dbReference type="OrthoDB" id="5699629at2"/>
<dbReference type="InterPro" id="IPR023214">
    <property type="entry name" value="HAD_sf"/>
</dbReference>
<dbReference type="Proteomes" id="UP000399692">
    <property type="component" value="Unassembled WGS sequence"/>
</dbReference>
<proteinExistence type="predicted"/>
<evidence type="ECO:0000313" key="2">
    <source>
        <dbReference type="EMBL" id="VVM76952.1"/>
    </source>
</evidence>
<dbReference type="Gene3D" id="3.40.50.1000">
    <property type="entry name" value="HAD superfamily/HAD-like"/>
    <property type="match status" value="1"/>
</dbReference>
<accession>A0A5E6S9W4</accession>
<dbReference type="EMBL" id="CABVHF010000005">
    <property type="protein sequence ID" value="VVM76952.1"/>
    <property type="molecule type" value="Genomic_DNA"/>
</dbReference>
<dbReference type="RefSeq" id="WP_150570172.1">
    <property type="nucleotide sequence ID" value="NZ_CABVHF010000005.1"/>
</dbReference>
<organism evidence="2 3">
    <name type="scientific">Pseudomonas fluorescens</name>
    <dbReference type="NCBI Taxonomy" id="294"/>
    <lineage>
        <taxon>Bacteria</taxon>
        <taxon>Pseudomonadati</taxon>
        <taxon>Pseudomonadota</taxon>
        <taxon>Gammaproteobacteria</taxon>
        <taxon>Pseudomonadales</taxon>
        <taxon>Pseudomonadaceae</taxon>
        <taxon>Pseudomonas</taxon>
    </lineage>
</organism>
<dbReference type="PANTHER" id="PTHR43316:SF3">
    <property type="entry name" value="HALOACID DEHALOGENASE, TYPE II (AFU_ORTHOLOGUE AFUA_2G07750)-RELATED"/>
    <property type="match status" value="1"/>
</dbReference>
<sequence length="214" mass="23501">MISAAIFDAFGTIVRIRQRTNPYGALFREGRRQGVVLTPNCTHFAMTANLTFDQMADHLSIELSPSKRAELNDALGKELASIEPYPDALEAIARFQESGVIIGICSNLAQPFGPMIRKAFPHVQCHAFSYELGVMKPTPEIYLAVCREMGVEAGHRHAGKGRVVMIGDSRKCDRDGPGGVGIMGYHLDRSGLGQISDLMQFTHRVIGHDCTGEW</sequence>
<dbReference type="SUPFAM" id="SSF56784">
    <property type="entry name" value="HAD-like"/>
    <property type="match status" value="1"/>
</dbReference>
<dbReference type="PANTHER" id="PTHR43316">
    <property type="entry name" value="HYDROLASE, HALOACID DELAHOGENASE-RELATED"/>
    <property type="match status" value="1"/>
</dbReference>
<gene>
    <name evidence="2" type="ORF">PS631_02119</name>
</gene>
<evidence type="ECO:0000313" key="3">
    <source>
        <dbReference type="Proteomes" id="UP000399692"/>
    </source>
</evidence>
<evidence type="ECO:0008006" key="4">
    <source>
        <dbReference type="Google" id="ProtNLM"/>
    </source>
</evidence>
<keyword evidence="1" id="KW-0378">Hydrolase</keyword>
<dbReference type="InterPro" id="IPR051540">
    <property type="entry name" value="S-2-haloacid_dehalogenase"/>
</dbReference>